<evidence type="ECO:0000256" key="2">
    <source>
        <dbReference type="ARBA" id="ARBA00022448"/>
    </source>
</evidence>
<name>A0A564ZIU1_9BACT</name>
<keyword evidence="3 9" id="KW-1003">Cell membrane</keyword>
<keyword evidence="8 9" id="KW-0472">Membrane</keyword>
<keyword evidence="6 9" id="KW-1133">Transmembrane helix</keyword>
<dbReference type="NCBIfam" id="TIGR01411">
    <property type="entry name" value="tatAE"/>
    <property type="match status" value="1"/>
</dbReference>
<evidence type="ECO:0000256" key="6">
    <source>
        <dbReference type="ARBA" id="ARBA00022989"/>
    </source>
</evidence>
<dbReference type="GO" id="GO:0043953">
    <property type="term" value="P:protein transport by the Tat complex"/>
    <property type="evidence" value="ECO:0007669"/>
    <property type="project" value="UniProtKB-UniRule"/>
</dbReference>
<evidence type="ECO:0000256" key="5">
    <source>
        <dbReference type="ARBA" id="ARBA00022927"/>
    </source>
</evidence>
<dbReference type="PANTHER" id="PTHR42982">
    <property type="entry name" value="SEC-INDEPENDENT PROTEIN TRANSLOCASE PROTEIN TATA"/>
    <property type="match status" value="1"/>
</dbReference>
<organism evidence="10 11">
    <name type="scientific">Candidatus Methylomirabilis lanthanidiphila</name>
    <dbReference type="NCBI Taxonomy" id="2211376"/>
    <lineage>
        <taxon>Bacteria</taxon>
        <taxon>Candidatus Methylomirabilota</taxon>
        <taxon>Candidatus Methylomirabilia</taxon>
        <taxon>Candidatus Methylomirabilales</taxon>
        <taxon>Candidatus Methylomirabilaceae</taxon>
        <taxon>Candidatus Methylomirabilis</taxon>
    </lineage>
</organism>
<dbReference type="Gene3D" id="1.20.5.3310">
    <property type="match status" value="1"/>
</dbReference>
<evidence type="ECO:0000256" key="1">
    <source>
        <dbReference type="ARBA" id="ARBA00004162"/>
    </source>
</evidence>
<evidence type="ECO:0000256" key="9">
    <source>
        <dbReference type="HAMAP-Rule" id="MF_00236"/>
    </source>
</evidence>
<evidence type="ECO:0000256" key="8">
    <source>
        <dbReference type="ARBA" id="ARBA00023136"/>
    </source>
</evidence>
<keyword evidence="7 9" id="KW-0811">Translocation</keyword>
<proteinExistence type="inferred from homology"/>
<dbReference type="GO" id="GO:0008320">
    <property type="term" value="F:protein transmembrane transporter activity"/>
    <property type="evidence" value="ECO:0007669"/>
    <property type="project" value="UniProtKB-UniRule"/>
</dbReference>
<dbReference type="Proteomes" id="UP000334340">
    <property type="component" value="Unassembled WGS sequence"/>
</dbReference>
<dbReference type="AlphaFoldDB" id="A0A564ZIU1"/>
<comment type="subunit">
    <text evidence="9">Forms a complex with TatC.</text>
</comment>
<accession>A0A564ZIU1</accession>
<comment type="similarity">
    <text evidence="9">Belongs to the TatA/E family.</text>
</comment>
<gene>
    <name evidence="9" type="primary">tatA</name>
    <name evidence="10" type="ORF">MELA_01643</name>
</gene>
<dbReference type="GO" id="GO:0033281">
    <property type="term" value="C:TAT protein transport complex"/>
    <property type="evidence" value="ECO:0007669"/>
    <property type="project" value="UniProtKB-UniRule"/>
</dbReference>
<dbReference type="PRINTS" id="PR01506">
    <property type="entry name" value="TATBPROTEIN"/>
</dbReference>
<evidence type="ECO:0000256" key="3">
    <source>
        <dbReference type="ARBA" id="ARBA00022475"/>
    </source>
</evidence>
<dbReference type="InterPro" id="IPR006312">
    <property type="entry name" value="TatA/E"/>
</dbReference>
<comment type="function">
    <text evidence="9">Part of the twin-arginine translocation (Tat) system that transports large folded proteins containing a characteristic twin-arginine motif in their signal peptide across membranes. TatA could form the protein-conducting channel of the Tat system.</text>
</comment>
<keyword evidence="5 9" id="KW-0653">Protein transport</keyword>
<keyword evidence="2 9" id="KW-0813">Transport</keyword>
<sequence>MFGLGMPELLIILLIALLIFGAAKLPQIGSSLGGAIREFKKSFESPGKEVPPAPPDELVCSQCRRPLQKEWSACPHCGTKREA</sequence>
<protein>
    <recommendedName>
        <fullName evidence="9">Sec-independent protein translocase protein TatA</fullName>
    </recommendedName>
</protein>
<dbReference type="PANTHER" id="PTHR42982:SF1">
    <property type="entry name" value="SEC-INDEPENDENT PROTEIN TRANSLOCASE PROTEIN TATA"/>
    <property type="match status" value="1"/>
</dbReference>
<evidence type="ECO:0000313" key="11">
    <source>
        <dbReference type="Proteomes" id="UP000334340"/>
    </source>
</evidence>
<evidence type="ECO:0000313" key="10">
    <source>
        <dbReference type="EMBL" id="VUZ85261.1"/>
    </source>
</evidence>
<keyword evidence="4 9" id="KW-0812">Transmembrane</keyword>
<comment type="subcellular location">
    <subcellularLocation>
        <location evidence="1 9">Cell membrane</location>
        <topology evidence="1 9">Single-pass membrane protein</topology>
    </subcellularLocation>
</comment>
<dbReference type="EMBL" id="CABIKM010000025">
    <property type="protein sequence ID" value="VUZ85261.1"/>
    <property type="molecule type" value="Genomic_DNA"/>
</dbReference>
<dbReference type="HAMAP" id="MF_00236">
    <property type="entry name" value="TatA_E"/>
    <property type="match status" value="1"/>
</dbReference>
<evidence type="ECO:0000256" key="4">
    <source>
        <dbReference type="ARBA" id="ARBA00022692"/>
    </source>
</evidence>
<keyword evidence="11" id="KW-1185">Reference proteome</keyword>
<dbReference type="InterPro" id="IPR003369">
    <property type="entry name" value="TatA/B/E"/>
</dbReference>
<dbReference type="Pfam" id="PF02416">
    <property type="entry name" value="TatA_B_E"/>
    <property type="match status" value="1"/>
</dbReference>
<reference evidence="10 11" key="1">
    <citation type="submission" date="2019-07" db="EMBL/GenBank/DDBJ databases">
        <authorList>
            <person name="Cremers G."/>
        </authorList>
    </citation>
    <scope>NUCLEOTIDE SEQUENCE [LARGE SCALE GENOMIC DNA]</scope>
</reference>
<evidence type="ECO:0000256" key="7">
    <source>
        <dbReference type="ARBA" id="ARBA00023010"/>
    </source>
</evidence>